<reference evidence="3" key="1">
    <citation type="journal article" date="2023" name="Mol. Phylogenet. Evol.">
        <title>Genome-scale phylogeny and comparative genomics of the fungal order Sordariales.</title>
        <authorList>
            <person name="Hensen N."/>
            <person name="Bonometti L."/>
            <person name="Westerberg I."/>
            <person name="Brannstrom I.O."/>
            <person name="Guillou S."/>
            <person name="Cros-Aarteil S."/>
            <person name="Calhoun S."/>
            <person name="Haridas S."/>
            <person name="Kuo A."/>
            <person name="Mondo S."/>
            <person name="Pangilinan J."/>
            <person name="Riley R."/>
            <person name="LaButti K."/>
            <person name="Andreopoulos B."/>
            <person name="Lipzen A."/>
            <person name="Chen C."/>
            <person name="Yan M."/>
            <person name="Daum C."/>
            <person name="Ng V."/>
            <person name="Clum A."/>
            <person name="Steindorff A."/>
            <person name="Ohm R.A."/>
            <person name="Martin F."/>
            <person name="Silar P."/>
            <person name="Natvig D.O."/>
            <person name="Lalanne C."/>
            <person name="Gautier V."/>
            <person name="Ament-Velasquez S.L."/>
            <person name="Kruys A."/>
            <person name="Hutchinson M.I."/>
            <person name="Powell A.J."/>
            <person name="Barry K."/>
            <person name="Miller A.N."/>
            <person name="Grigoriev I.V."/>
            <person name="Debuchy R."/>
            <person name="Gladieux P."/>
            <person name="Hiltunen Thoren M."/>
            <person name="Johannesson H."/>
        </authorList>
    </citation>
    <scope>NUCLEOTIDE SEQUENCE</scope>
    <source>
        <strain evidence="3">SMH4131-1</strain>
    </source>
</reference>
<organism evidence="3 4">
    <name type="scientific">Cercophora scortea</name>
    <dbReference type="NCBI Taxonomy" id="314031"/>
    <lineage>
        <taxon>Eukaryota</taxon>
        <taxon>Fungi</taxon>
        <taxon>Dikarya</taxon>
        <taxon>Ascomycota</taxon>
        <taxon>Pezizomycotina</taxon>
        <taxon>Sordariomycetes</taxon>
        <taxon>Sordariomycetidae</taxon>
        <taxon>Sordariales</taxon>
        <taxon>Lasiosphaeriaceae</taxon>
        <taxon>Cercophora</taxon>
    </lineage>
</organism>
<evidence type="ECO:0000256" key="1">
    <source>
        <dbReference type="SAM" id="SignalP"/>
    </source>
</evidence>
<evidence type="ECO:0000259" key="2">
    <source>
        <dbReference type="Pfam" id="PF01464"/>
    </source>
</evidence>
<accession>A0AAE0MI88</accession>
<evidence type="ECO:0000313" key="4">
    <source>
        <dbReference type="Proteomes" id="UP001286456"/>
    </source>
</evidence>
<feature type="domain" description="Transglycosylase SLT" evidence="2">
    <location>
        <begin position="105"/>
        <end position="203"/>
    </location>
</feature>
<dbReference type="Proteomes" id="UP001286456">
    <property type="component" value="Unassembled WGS sequence"/>
</dbReference>
<keyword evidence="1" id="KW-0732">Signal</keyword>
<keyword evidence="4" id="KW-1185">Reference proteome</keyword>
<protein>
    <recommendedName>
        <fullName evidence="2">Transglycosylase SLT domain-containing protein</fullName>
    </recommendedName>
</protein>
<dbReference type="Gene3D" id="1.10.530.10">
    <property type="match status" value="1"/>
</dbReference>
<name>A0AAE0MI88_9PEZI</name>
<feature type="signal peptide" evidence="1">
    <location>
        <begin position="1"/>
        <end position="24"/>
    </location>
</feature>
<dbReference type="Pfam" id="PF01464">
    <property type="entry name" value="SLT"/>
    <property type="match status" value="1"/>
</dbReference>
<dbReference type="SUPFAM" id="SSF53955">
    <property type="entry name" value="Lysozyme-like"/>
    <property type="match status" value="1"/>
</dbReference>
<reference evidence="3" key="2">
    <citation type="submission" date="2023-06" db="EMBL/GenBank/DDBJ databases">
        <authorList>
            <consortium name="Lawrence Berkeley National Laboratory"/>
            <person name="Haridas S."/>
            <person name="Hensen N."/>
            <person name="Bonometti L."/>
            <person name="Westerberg I."/>
            <person name="Brannstrom I.O."/>
            <person name="Guillou S."/>
            <person name="Cros-Aarteil S."/>
            <person name="Calhoun S."/>
            <person name="Kuo A."/>
            <person name="Mondo S."/>
            <person name="Pangilinan J."/>
            <person name="Riley R."/>
            <person name="Labutti K."/>
            <person name="Andreopoulos B."/>
            <person name="Lipzen A."/>
            <person name="Chen C."/>
            <person name="Yanf M."/>
            <person name="Daum C."/>
            <person name="Ng V."/>
            <person name="Clum A."/>
            <person name="Steindorff A."/>
            <person name="Ohm R."/>
            <person name="Martin F."/>
            <person name="Silar P."/>
            <person name="Natvig D."/>
            <person name="Lalanne C."/>
            <person name="Gautier V."/>
            <person name="Ament-Velasquez S.L."/>
            <person name="Kruys A."/>
            <person name="Hutchinson M.I."/>
            <person name="Powell A.J."/>
            <person name="Barry K."/>
            <person name="Miller A.N."/>
            <person name="Grigoriev I.V."/>
            <person name="Debuchy R."/>
            <person name="Gladieux P."/>
            <person name="Thoren M.H."/>
            <person name="Johannesson H."/>
        </authorList>
    </citation>
    <scope>NUCLEOTIDE SEQUENCE</scope>
    <source>
        <strain evidence="3">SMH4131-1</strain>
    </source>
</reference>
<dbReference type="InterPro" id="IPR008258">
    <property type="entry name" value="Transglycosylase_SLT_dom_1"/>
</dbReference>
<sequence length="228" mass="24695">MASMYREMWYKFIALLLLANLSHSYVVTLPESSSLSAPLPNNQTDSALVKRGFTWHSGPASQFPPMSQWKTYEQIFNINKPAMLSTGNTGEDVGRIWNAVLECAKIGVEERVIFAIVMQESGGDVGAPTTYNKDGRATAGLMQADGSAGFPGQHGLSQAQITSMITTGTNHYKDNLKQFGNADTADTIYKALRAYNSGSVNQNNLSDGLGATDGYVSDIANRLLGRTR</sequence>
<proteinExistence type="predicted"/>
<gene>
    <name evidence="3" type="ORF">B0T19DRAFT_439448</name>
</gene>
<dbReference type="InterPro" id="IPR023346">
    <property type="entry name" value="Lysozyme-like_dom_sf"/>
</dbReference>
<dbReference type="EMBL" id="JAUEPO010000002">
    <property type="protein sequence ID" value="KAK3332628.1"/>
    <property type="molecule type" value="Genomic_DNA"/>
</dbReference>
<dbReference type="AlphaFoldDB" id="A0AAE0MI88"/>
<feature type="chain" id="PRO_5041951563" description="Transglycosylase SLT domain-containing protein" evidence="1">
    <location>
        <begin position="25"/>
        <end position="228"/>
    </location>
</feature>
<comment type="caution">
    <text evidence="3">The sequence shown here is derived from an EMBL/GenBank/DDBJ whole genome shotgun (WGS) entry which is preliminary data.</text>
</comment>
<evidence type="ECO:0000313" key="3">
    <source>
        <dbReference type="EMBL" id="KAK3332628.1"/>
    </source>
</evidence>